<evidence type="ECO:0000313" key="1">
    <source>
        <dbReference type="EMBL" id="CAE0436049.1"/>
    </source>
</evidence>
<sequence>MEYLIHYSRNVNYENEKVCFESPSHAVETLRAMCALLQMKKLREEGVNSELSEKIIGRLIAAVSKVWYEASEQIHVNRLVETLLYFDHDKIRPSLIKEFSSLCYDASTSTRLRACQTLLYIVQSPAIENSNAAELEITILGDLIPRTFDTNRVVVQLANEGVDFILGVTSKEAISLECSSVQKKSSILSKKLRTAALKLSSAQAVQVILRLCQNVCELIKIEKHSENIHVAVMEAVFEILRSNVMALDSSETKDVVRGLILVVGCLSKSTNGNHHLGEEESESMEDSPVVKHIFSNPLLALDTTVKSTTETGESICIACIITLISNKENFETVLTTIINATSVPISPSMENIFLSIASCSAVGISGGHGQVFPPKYPVCIKLMELLYHVICDGTKTVELHDELNNGDGLITEDVFEHEAHQFVATRIAKCVYILRALLREKPLTVKAYATKYFPKLCTTLLLAIGVSHEGVNDPRANIEEKSNGVGAGEVSTESLCRKTSLLPITLILQTLEYLFTCIGGESIICQALNENLVDNWTVKDALDDRENYAIGLVKLIRQICQSFPRFASGIVSFLQQFTVSSTEIGHRIVAAACSTSLIGWCSFTLASTKNSSNINDRETQSLKKLYLEVFECCFDLWKSENGNGLVQRLIVDCLGDATKDDWTTVLSEKYMDALDIIINLTTGTDEETDVLVNISLSTLTRGGMISVLTAKPDILRIVALRLNSKFYSILSKGPGKVSLKIPVLEAMSKFVDVVKSSEPLDYRAEVMGVGSLLPLLLVYVKGDQPISQESCNLIVKYLNVLHPGLSSKVASDGIDFDDSIILDILLELSHIVGDHMDMCLQTCVDICSQPDSDSFVCSRCIYLMPFFLKVKESVGAGTIQTESRQIVRQIILDASSEKENDSLKKTQALYALYLLFNEFD</sequence>
<dbReference type="SUPFAM" id="SSF48371">
    <property type="entry name" value="ARM repeat"/>
    <property type="match status" value="1"/>
</dbReference>
<accession>A0A7S3PFG8</accession>
<proteinExistence type="predicted"/>
<gene>
    <name evidence="1" type="ORF">ASTO00021_LOCUS6321</name>
</gene>
<reference evidence="1" key="1">
    <citation type="submission" date="2021-01" db="EMBL/GenBank/DDBJ databases">
        <authorList>
            <person name="Corre E."/>
            <person name="Pelletier E."/>
            <person name="Niang G."/>
            <person name="Scheremetjew M."/>
            <person name="Finn R."/>
            <person name="Kale V."/>
            <person name="Holt S."/>
            <person name="Cochrane G."/>
            <person name="Meng A."/>
            <person name="Brown T."/>
            <person name="Cohen L."/>
        </authorList>
    </citation>
    <scope>NUCLEOTIDE SEQUENCE</scope>
    <source>
        <strain evidence="1">GSBS06</strain>
    </source>
</reference>
<dbReference type="InterPro" id="IPR016024">
    <property type="entry name" value="ARM-type_fold"/>
</dbReference>
<protein>
    <submittedName>
        <fullName evidence="1">Uncharacterized protein</fullName>
    </submittedName>
</protein>
<dbReference type="AlphaFoldDB" id="A0A7S3PFG8"/>
<dbReference type="EMBL" id="HBIN01008522">
    <property type="protein sequence ID" value="CAE0436049.1"/>
    <property type="molecule type" value="Transcribed_RNA"/>
</dbReference>
<organism evidence="1">
    <name type="scientific">Aplanochytrium stocchinoi</name>
    <dbReference type="NCBI Taxonomy" id="215587"/>
    <lineage>
        <taxon>Eukaryota</taxon>
        <taxon>Sar</taxon>
        <taxon>Stramenopiles</taxon>
        <taxon>Bigyra</taxon>
        <taxon>Labyrinthulomycetes</taxon>
        <taxon>Thraustochytrida</taxon>
        <taxon>Thraustochytriidae</taxon>
        <taxon>Aplanochytrium</taxon>
    </lineage>
</organism>
<name>A0A7S3PFG8_9STRA</name>